<evidence type="ECO:0000313" key="6">
    <source>
        <dbReference type="RefSeq" id="XP_013403524.1"/>
    </source>
</evidence>
<dbReference type="SMART" id="SM00248">
    <property type="entry name" value="ANK"/>
    <property type="match status" value="3"/>
</dbReference>
<evidence type="ECO:0000256" key="3">
    <source>
        <dbReference type="PROSITE-ProRule" id="PRU00023"/>
    </source>
</evidence>
<proteinExistence type="predicted"/>
<dbReference type="PANTHER" id="PTHR24201">
    <property type="entry name" value="ANK_REP_REGION DOMAIN-CONTAINING PROTEIN"/>
    <property type="match status" value="1"/>
</dbReference>
<feature type="repeat" description="ANK" evidence="3">
    <location>
        <begin position="51"/>
        <end position="83"/>
    </location>
</feature>
<dbReference type="Pfam" id="PF12796">
    <property type="entry name" value="Ank_2"/>
    <property type="match status" value="1"/>
</dbReference>
<dbReference type="GeneID" id="106168858"/>
<dbReference type="InterPro" id="IPR050776">
    <property type="entry name" value="Ank_Repeat/CDKN_Inhibitor"/>
</dbReference>
<keyword evidence="2 3" id="KW-0040">ANK repeat</keyword>
<evidence type="ECO:0000256" key="2">
    <source>
        <dbReference type="ARBA" id="ARBA00023043"/>
    </source>
</evidence>
<dbReference type="Gene3D" id="1.25.40.20">
    <property type="entry name" value="Ankyrin repeat-containing domain"/>
    <property type="match status" value="2"/>
</dbReference>
<dbReference type="InterPro" id="IPR000488">
    <property type="entry name" value="Death_dom"/>
</dbReference>
<reference evidence="6" key="1">
    <citation type="submission" date="2025-08" db="UniProtKB">
        <authorList>
            <consortium name="RefSeq"/>
        </authorList>
    </citation>
    <scope>IDENTIFICATION</scope>
    <source>
        <tissue evidence="6">Gonads</tissue>
    </source>
</reference>
<dbReference type="Proteomes" id="UP000085678">
    <property type="component" value="Unplaced"/>
</dbReference>
<protein>
    <submittedName>
        <fullName evidence="6">Inversin-like</fullName>
    </submittedName>
</protein>
<name>A0A1S3J140_LINAN</name>
<dbReference type="KEGG" id="lak:106168858"/>
<dbReference type="STRING" id="7574.A0A1S3J140"/>
<dbReference type="Pfam" id="PF00023">
    <property type="entry name" value="Ank"/>
    <property type="match status" value="1"/>
</dbReference>
<dbReference type="OrthoDB" id="9995210at2759"/>
<dbReference type="PRINTS" id="PR01415">
    <property type="entry name" value="ANKYRIN"/>
</dbReference>
<dbReference type="InParanoid" id="A0A1S3J140"/>
<keyword evidence="5" id="KW-1185">Reference proteome</keyword>
<dbReference type="PROSITE" id="PS50088">
    <property type="entry name" value="ANK_REPEAT"/>
    <property type="match status" value="3"/>
</dbReference>
<sequence length="332" mass="37373">MVKLFLDSGAKVNAEDSFGRTPLYWAALNGHEDIVKLLLERGAVPNITDENGSAPLHRAAYKGHEDIVKLLLEHGADPNITNKWGRTPLHGAALYGHKDSVKHLLEHGADPHITDEDKETAYDLAVKKGHEHVKIVLHRYALPPIQAHLLREMIMAISDHVSLKDVRMLARAQLGIPDAKLDNIEYEYQRDAQEQSFQILWLWKVRTAGATVHNLFKALKDHQLNACLDKVRNQYSSLLNEIWSKPEDEFQKYSSSLQRTQSSTDDVTLSNMTEMNLKCYVSEDLESLYVPLESLNANAKGNDNDSNKAVVKYRLAGKGVCRNGATFVKMVE</sequence>
<keyword evidence="1" id="KW-0677">Repeat</keyword>
<gene>
    <name evidence="6" type="primary">LOC106168858</name>
</gene>
<organism evidence="5 6">
    <name type="scientific">Lingula anatina</name>
    <name type="common">Brachiopod</name>
    <name type="synonym">Lingula unguis</name>
    <dbReference type="NCBI Taxonomy" id="7574"/>
    <lineage>
        <taxon>Eukaryota</taxon>
        <taxon>Metazoa</taxon>
        <taxon>Spiralia</taxon>
        <taxon>Lophotrochozoa</taxon>
        <taxon>Brachiopoda</taxon>
        <taxon>Linguliformea</taxon>
        <taxon>Lingulata</taxon>
        <taxon>Lingulida</taxon>
        <taxon>Linguloidea</taxon>
        <taxon>Lingulidae</taxon>
        <taxon>Lingula</taxon>
    </lineage>
</organism>
<feature type="repeat" description="ANK" evidence="3">
    <location>
        <begin position="18"/>
        <end position="50"/>
    </location>
</feature>
<feature type="repeat" description="ANK" evidence="3">
    <location>
        <begin position="84"/>
        <end position="116"/>
    </location>
</feature>
<evidence type="ECO:0000313" key="5">
    <source>
        <dbReference type="Proteomes" id="UP000085678"/>
    </source>
</evidence>
<dbReference type="Pfam" id="PF00531">
    <property type="entry name" value="Death"/>
    <property type="match status" value="1"/>
</dbReference>
<dbReference type="Gene3D" id="1.10.533.10">
    <property type="entry name" value="Death Domain, Fas"/>
    <property type="match status" value="1"/>
</dbReference>
<dbReference type="PANTHER" id="PTHR24201:SF16">
    <property type="entry name" value="ANKYRIN-1-LIKE-RELATED"/>
    <property type="match status" value="1"/>
</dbReference>
<evidence type="ECO:0000256" key="1">
    <source>
        <dbReference type="ARBA" id="ARBA00022737"/>
    </source>
</evidence>
<dbReference type="PROSITE" id="PS50297">
    <property type="entry name" value="ANK_REP_REGION"/>
    <property type="match status" value="3"/>
</dbReference>
<dbReference type="SUPFAM" id="SSF48403">
    <property type="entry name" value="Ankyrin repeat"/>
    <property type="match status" value="1"/>
</dbReference>
<dbReference type="SMART" id="SM00005">
    <property type="entry name" value="DEATH"/>
    <property type="match status" value="1"/>
</dbReference>
<dbReference type="InterPro" id="IPR036770">
    <property type="entry name" value="Ankyrin_rpt-contain_sf"/>
</dbReference>
<dbReference type="GO" id="GO:0007165">
    <property type="term" value="P:signal transduction"/>
    <property type="evidence" value="ECO:0007669"/>
    <property type="project" value="InterPro"/>
</dbReference>
<dbReference type="InterPro" id="IPR002110">
    <property type="entry name" value="Ankyrin_rpt"/>
</dbReference>
<accession>A0A1S3J140</accession>
<feature type="domain" description="Death" evidence="4">
    <location>
        <begin position="173"/>
        <end position="235"/>
    </location>
</feature>
<dbReference type="SUPFAM" id="SSF47986">
    <property type="entry name" value="DEATH domain"/>
    <property type="match status" value="1"/>
</dbReference>
<evidence type="ECO:0000259" key="4">
    <source>
        <dbReference type="PROSITE" id="PS50017"/>
    </source>
</evidence>
<dbReference type="AlphaFoldDB" id="A0A1S3J140"/>
<dbReference type="PROSITE" id="PS50017">
    <property type="entry name" value="DEATH_DOMAIN"/>
    <property type="match status" value="1"/>
</dbReference>
<dbReference type="InterPro" id="IPR011029">
    <property type="entry name" value="DEATH-like_dom_sf"/>
</dbReference>
<dbReference type="RefSeq" id="XP_013403524.1">
    <property type="nucleotide sequence ID" value="XM_013548070.2"/>
</dbReference>